<dbReference type="Proteomes" id="UP000887565">
    <property type="component" value="Unplaced"/>
</dbReference>
<proteinExistence type="predicted"/>
<protein>
    <submittedName>
        <fullName evidence="2">Uncharacterized protein</fullName>
    </submittedName>
</protein>
<dbReference type="WBParaSite" id="nRc.2.0.1.t08421-RA">
    <property type="protein sequence ID" value="nRc.2.0.1.t08421-RA"/>
    <property type="gene ID" value="nRc.2.0.1.g08421"/>
</dbReference>
<sequence>MLIWNSVPGASYRRWDDHQNKAMSCLLNNYSESKWDKTSRKLSAYSSCLTYLARVRVKNVDSSNH</sequence>
<accession>A0A915I3V8</accession>
<dbReference type="AlphaFoldDB" id="A0A915I3V8"/>
<evidence type="ECO:0000313" key="2">
    <source>
        <dbReference type="WBParaSite" id="nRc.2.0.1.t08421-RA"/>
    </source>
</evidence>
<name>A0A915I3V8_ROMCU</name>
<reference evidence="2" key="1">
    <citation type="submission" date="2022-11" db="UniProtKB">
        <authorList>
            <consortium name="WormBaseParasite"/>
        </authorList>
    </citation>
    <scope>IDENTIFICATION</scope>
</reference>
<evidence type="ECO:0000313" key="1">
    <source>
        <dbReference type="Proteomes" id="UP000887565"/>
    </source>
</evidence>
<organism evidence="1 2">
    <name type="scientific">Romanomermis culicivorax</name>
    <name type="common">Nematode worm</name>
    <dbReference type="NCBI Taxonomy" id="13658"/>
    <lineage>
        <taxon>Eukaryota</taxon>
        <taxon>Metazoa</taxon>
        <taxon>Ecdysozoa</taxon>
        <taxon>Nematoda</taxon>
        <taxon>Enoplea</taxon>
        <taxon>Dorylaimia</taxon>
        <taxon>Mermithida</taxon>
        <taxon>Mermithoidea</taxon>
        <taxon>Mermithidae</taxon>
        <taxon>Romanomermis</taxon>
    </lineage>
</organism>
<keyword evidence="1" id="KW-1185">Reference proteome</keyword>